<evidence type="ECO:0000313" key="5">
    <source>
        <dbReference type="EMBL" id="MFC5269086.1"/>
    </source>
</evidence>
<keyword evidence="1" id="KW-0677">Repeat</keyword>
<name>A0ABW0E764_9BACT</name>
<dbReference type="EMBL" id="JBHSKT010000001">
    <property type="protein sequence ID" value="MFC5269086.1"/>
    <property type="molecule type" value="Genomic_DNA"/>
</dbReference>
<dbReference type="Gene3D" id="1.25.40.10">
    <property type="entry name" value="Tetratricopeptide repeat domain"/>
    <property type="match status" value="2"/>
</dbReference>
<dbReference type="SMART" id="SM00028">
    <property type="entry name" value="TPR"/>
    <property type="match status" value="3"/>
</dbReference>
<dbReference type="PANTHER" id="PTHR44858">
    <property type="entry name" value="TETRATRICOPEPTIDE REPEAT PROTEIN 6"/>
    <property type="match status" value="1"/>
</dbReference>
<evidence type="ECO:0000256" key="4">
    <source>
        <dbReference type="SAM" id="SignalP"/>
    </source>
</evidence>
<dbReference type="Pfam" id="PF13414">
    <property type="entry name" value="TPR_11"/>
    <property type="match status" value="1"/>
</dbReference>
<feature type="repeat" description="TPR" evidence="3">
    <location>
        <begin position="23"/>
        <end position="56"/>
    </location>
</feature>
<keyword evidence="2 3" id="KW-0802">TPR repeat</keyword>
<comment type="caution">
    <text evidence="5">The sequence shown here is derived from an EMBL/GenBank/DDBJ whole genome shotgun (WGS) entry which is preliminary data.</text>
</comment>
<dbReference type="PROSITE" id="PS50005">
    <property type="entry name" value="TPR"/>
    <property type="match status" value="2"/>
</dbReference>
<reference evidence="6" key="1">
    <citation type="journal article" date="2019" name="Int. J. Syst. Evol. Microbiol.">
        <title>The Global Catalogue of Microorganisms (GCM) 10K type strain sequencing project: providing services to taxonomists for standard genome sequencing and annotation.</title>
        <authorList>
            <consortium name="The Broad Institute Genomics Platform"/>
            <consortium name="The Broad Institute Genome Sequencing Center for Infectious Disease"/>
            <person name="Wu L."/>
            <person name="Ma J."/>
        </authorList>
    </citation>
    <scope>NUCLEOTIDE SEQUENCE [LARGE SCALE GENOMIC DNA]</scope>
    <source>
        <strain evidence="6">KACC 12602</strain>
    </source>
</reference>
<dbReference type="Proteomes" id="UP001596161">
    <property type="component" value="Unassembled WGS sequence"/>
</dbReference>
<accession>A0ABW0E764</accession>
<sequence length="174" mass="19542">MECINSTVICLLVFFIMACTTTAEDYEKRAKVRMGRGDIEGALEDFDKAIELNPDFHLAYANRGNAKRKIGDYEGSIRDFDKIIADTKDKSGIGAIFLDRGETKAASKDFIGALNDYDKAISLKPEGNAPNHYYYYRALTKYELNDKIGACADMLKAREKGNKEAAEWIKKICD</sequence>
<organism evidence="5 6">
    <name type="scientific">Adhaeribacter terreus</name>
    <dbReference type="NCBI Taxonomy" id="529703"/>
    <lineage>
        <taxon>Bacteria</taxon>
        <taxon>Pseudomonadati</taxon>
        <taxon>Bacteroidota</taxon>
        <taxon>Cytophagia</taxon>
        <taxon>Cytophagales</taxon>
        <taxon>Hymenobacteraceae</taxon>
        <taxon>Adhaeribacter</taxon>
    </lineage>
</organism>
<dbReference type="PANTHER" id="PTHR44858:SF1">
    <property type="entry name" value="UDP-N-ACETYLGLUCOSAMINE--PEPTIDE N-ACETYLGLUCOSAMINYLTRANSFERASE SPINDLY-RELATED"/>
    <property type="match status" value="1"/>
</dbReference>
<dbReference type="InterPro" id="IPR011990">
    <property type="entry name" value="TPR-like_helical_dom_sf"/>
</dbReference>
<evidence type="ECO:0000256" key="3">
    <source>
        <dbReference type="PROSITE-ProRule" id="PRU00339"/>
    </source>
</evidence>
<proteinExistence type="predicted"/>
<evidence type="ECO:0000256" key="1">
    <source>
        <dbReference type="ARBA" id="ARBA00022737"/>
    </source>
</evidence>
<keyword evidence="6" id="KW-1185">Reference proteome</keyword>
<feature type="chain" id="PRO_5046517522" evidence="4">
    <location>
        <begin position="26"/>
        <end position="174"/>
    </location>
</feature>
<feature type="signal peptide" evidence="4">
    <location>
        <begin position="1"/>
        <end position="25"/>
    </location>
</feature>
<dbReference type="InterPro" id="IPR019734">
    <property type="entry name" value="TPR_rpt"/>
</dbReference>
<protein>
    <submittedName>
        <fullName evidence="5">Tetratricopeptide repeat protein</fullName>
    </submittedName>
</protein>
<evidence type="ECO:0000313" key="6">
    <source>
        <dbReference type="Proteomes" id="UP001596161"/>
    </source>
</evidence>
<dbReference type="SUPFAM" id="SSF48452">
    <property type="entry name" value="TPR-like"/>
    <property type="match status" value="1"/>
</dbReference>
<keyword evidence="4" id="KW-0732">Signal</keyword>
<gene>
    <name evidence="5" type="ORF">ACFPIB_00605</name>
</gene>
<evidence type="ECO:0000256" key="2">
    <source>
        <dbReference type="ARBA" id="ARBA00022803"/>
    </source>
</evidence>
<dbReference type="InterPro" id="IPR050498">
    <property type="entry name" value="Ycf3"/>
</dbReference>
<feature type="repeat" description="TPR" evidence="3">
    <location>
        <begin position="94"/>
        <end position="127"/>
    </location>
</feature>